<organism evidence="1">
    <name type="scientific">Anguilla anguilla</name>
    <name type="common">European freshwater eel</name>
    <name type="synonym">Muraena anguilla</name>
    <dbReference type="NCBI Taxonomy" id="7936"/>
    <lineage>
        <taxon>Eukaryota</taxon>
        <taxon>Metazoa</taxon>
        <taxon>Chordata</taxon>
        <taxon>Craniata</taxon>
        <taxon>Vertebrata</taxon>
        <taxon>Euteleostomi</taxon>
        <taxon>Actinopterygii</taxon>
        <taxon>Neopterygii</taxon>
        <taxon>Teleostei</taxon>
        <taxon>Anguilliformes</taxon>
        <taxon>Anguillidae</taxon>
        <taxon>Anguilla</taxon>
    </lineage>
</organism>
<accession>A0A0E9WV20</accession>
<dbReference type="EMBL" id="GBXM01015192">
    <property type="protein sequence ID" value="JAH93385.1"/>
    <property type="molecule type" value="Transcribed_RNA"/>
</dbReference>
<dbReference type="AlphaFoldDB" id="A0A0E9WV20"/>
<evidence type="ECO:0000313" key="1">
    <source>
        <dbReference type="EMBL" id="JAH93385.1"/>
    </source>
</evidence>
<protein>
    <submittedName>
        <fullName evidence="1">Uncharacterized protein</fullName>
    </submittedName>
</protein>
<reference evidence="1" key="1">
    <citation type="submission" date="2014-11" db="EMBL/GenBank/DDBJ databases">
        <authorList>
            <person name="Amaro Gonzalez C."/>
        </authorList>
    </citation>
    <scope>NUCLEOTIDE SEQUENCE</scope>
</reference>
<proteinExistence type="predicted"/>
<sequence>MMGMVLLLKRELLPLLKTHQPLLLSSQQLLSLRSNQSNTCSRLRELGGRYCKGAEPSHYTGRRGEDATLSTRGPIWTIRF</sequence>
<reference evidence="1" key="2">
    <citation type="journal article" date="2015" name="Fish Shellfish Immunol.">
        <title>Early steps in the European eel (Anguilla anguilla)-Vibrio vulnificus interaction in the gills: Role of the RtxA13 toxin.</title>
        <authorList>
            <person name="Callol A."/>
            <person name="Pajuelo D."/>
            <person name="Ebbesson L."/>
            <person name="Teles M."/>
            <person name="MacKenzie S."/>
            <person name="Amaro C."/>
        </authorList>
    </citation>
    <scope>NUCLEOTIDE SEQUENCE</scope>
</reference>
<name>A0A0E9WV20_ANGAN</name>